<name>Q2W4Y6_PARM1</name>
<accession>Q2W4Y6</accession>
<dbReference type="STRING" id="342108.amb2285"/>
<dbReference type="Proteomes" id="UP000007058">
    <property type="component" value="Chromosome"/>
</dbReference>
<proteinExistence type="predicted"/>
<keyword evidence="1" id="KW-0378">Hydrolase</keyword>
<dbReference type="EMBL" id="AP007255">
    <property type="protein sequence ID" value="BAE51089.1"/>
    <property type="molecule type" value="Genomic_DNA"/>
</dbReference>
<dbReference type="AlphaFoldDB" id="Q2W4Y6"/>
<keyword evidence="2" id="KW-1185">Reference proteome</keyword>
<evidence type="ECO:0000313" key="2">
    <source>
        <dbReference type="Proteomes" id="UP000007058"/>
    </source>
</evidence>
<dbReference type="InterPro" id="IPR036866">
    <property type="entry name" value="RibonucZ/Hydroxyglut_hydro"/>
</dbReference>
<organism evidence="1 2">
    <name type="scientific">Paramagnetospirillum magneticum (strain ATCC 700264 / AMB-1)</name>
    <name type="common">Magnetospirillum magneticum</name>
    <dbReference type="NCBI Taxonomy" id="342108"/>
    <lineage>
        <taxon>Bacteria</taxon>
        <taxon>Pseudomonadati</taxon>
        <taxon>Pseudomonadota</taxon>
        <taxon>Alphaproteobacteria</taxon>
        <taxon>Rhodospirillales</taxon>
        <taxon>Magnetospirillaceae</taxon>
        <taxon>Paramagnetospirillum</taxon>
    </lineage>
</organism>
<dbReference type="SUPFAM" id="SSF56281">
    <property type="entry name" value="Metallo-hydrolase/oxidoreductase"/>
    <property type="match status" value="1"/>
</dbReference>
<sequence length="283" mass="30870">MRYSWALGPRWSTHYQHGWIMTGLMAEITATPVAKGTLALWFLGQNGWMIKSPAGKVLAVDPYLSNSCHPSRRGLDLDRRVPILVTPEALEADLLLCTHSHKDHADPATLCACARGGRVKAFAGPGDTQAVFAAAGVAESQRGLTWPNHEIFLEDLKVTGTFALPTDAGDLTHMGFVIQVDGGPSLWITGDTAWCDLLAEAGARHQPDAICLPINGGYANLSHWDAAELVRRVAPAQAIPCHWDMFADNSCPPHLFEASLKVKEVRGVYRLPEHGRKMVIEPR</sequence>
<reference evidence="1 2" key="1">
    <citation type="journal article" date="2005" name="DNA Res.">
        <title>Complete genome sequence of the facultative anaerobic magnetotactic bacterium Magnetospirillum sp. strain AMB-1.</title>
        <authorList>
            <person name="Matsunaga T."/>
            <person name="Okamura Y."/>
            <person name="Fukuda Y."/>
            <person name="Wahyudi A.T."/>
            <person name="Murase Y."/>
            <person name="Takeyama H."/>
        </authorList>
    </citation>
    <scope>NUCLEOTIDE SEQUENCE [LARGE SCALE GENOMIC DNA]</scope>
    <source>
        <strain evidence="2">ATCC 700264 / AMB-1</strain>
    </source>
</reference>
<evidence type="ECO:0000313" key="1">
    <source>
        <dbReference type="EMBL" id="BAE51089.1"/>
    </source>
</evidence>
<dbReference type="Gene3D" id="3.60.15.10">
    <property type="entry name" value="Ribonuclease Z/Hydroxyacylglutathione hydrolase-like"/>
    <property type="match status" value="1"/>
</dbReference>
<dbReference type="HOGENOM" id="CLU_020884_3_0_5"/>
<dbReference type="InterPro" id="IPR050114">
    <property type="entry name" value="UPF0173_UPF0282_UlaG_hydrolase"/>
</dbReference>
<dbReference type="Pfam" id="PF13483">
    <property type="entry name" value="Lactamase_B_3"/>
    <property type="match status" value="1"/>
</dbReference>
<protein>
    <submittedName>
        <fullName evidence="1">Predicted Zn-dependent hydrolase of the beta-lactamase fold</fullName>
    </submittedName>
</protein>
<dbReference type="GO" id="GO:0016787">
    <property type="term" value="F:hydrolase activity"/>
    <property type="evidence" value="ECO:0007669"/>
    <property type="project" value="UniProtKB-KW"/>
</dbReference>
<dbReference type="PANTHER" id="PTHR43546">
    <property type="entry name" value="UPF0173 METAL-DEPENDENT HYDROLASE MJ1163-RELATED"/>
    <property type="match status" value="1"/>
</dbReference>
<dbReference type="KEGG" id="mag:amb2285"/>
<gene>
    <name evidence="1" type="ordered locus">amb2285</name>
</gene>